<evidence type="ECO:0000313" key="2">
    <source>
        <dbReference type="Proteomes" id="UP000614410"/>
    </source>
</evidence>
<name>A0A934KNC0_9BACT</name>
<comment type="caution">
    <text evidence="1">The sequence shown here is derived from an EMBL/GenBank/DDBJ whole genome shotgun (WGS) entry which is preliminary data.</text>
</comment>
<accession>A0A934KNC0</accession>
<dbReference type="EMBL" id="JAEKNN010000054">
    <property type="protein sequence ID" value="MBJ7610068.1"/>
    <property type="molecule type" value="Genomic_DNA"/>
</dbReference>
<sequence>MATFVRNRVLNQLTWSEEEESRRSRRRDVLCELDGLLTQLEEVNLRGGAVPSRVLIALRRRGVMARPGVNPAELIEAIFSVQESFMRQPEGADDMVVLEDLRRRIA</sequence>
<gene>
    <name evidence="1" type="ORF">JF887_11655</name>
</gene>
<protein>
    <submittedName>
        <fullName evidence="1">Uncharacterized protein</fullName>
    </submittedName>
</protein>
<evidence type="ECO:0000313" key="1">
    <source>
        <dbReference type="EMBL" id="MBJ7610068.1"/>
    </source>
</evidence>
<reference evidence="1 2" key="1">
    <citation type="submission" date="2020-10" db="EMBL/GenBank/DDBJ databases">
        <title>Ca. Dormibacterota MAGs.</title>
        <authorList>
            <person name="Montgomery K."/>
        </authorList>
    </citation>
    <scope>NUCLEOTIDE SEQUENCE [LARGE SCALE GENOMIC DNA]</scope>
    <source>
        <strain evidence="1">Mitchell_Peninsula_5</strain>
    </source>
</reference>
<dbReference type="AlphaFoldDB" id="A0A934KNC0"/>
<organism evidence="1 2">
    <name type="scientific">Candidatus Amunia macphersoniae</name>
    <dbReference type="NCBI Taxonomy" id="3127014"/>
    <lineage>
        <taxon>Bacteria</taxon>
        <taxon>Bacillati</taxon>
        <taxon>Candidatus Dormiibacterota</taxon>
        <taxon>Candidatus Dormibacteria</taxon>
        <taxon>Candidatus Aeolococcales</taxon>
        <taxon>Candidatus Aeolococcaceae</taxon>
        <taxon>Candidatus Amunia</taxon>
    </lineage>
</organism>
<proteinExistence type="predicted"/>
<dbReference type="Proteomes" id="UP000614410">
    <property type="component" value="Unassembled WGS sequence"/>
</dbReference>